<dbReference type="Proteomes" id="UP000053477">
    <property type="component" value="Unassembled WGS sequence"/>
</dbReference>
<dbReference type="InParanoid" id="A0A0H2RAH7"/>
<gene>
    <name evidence="2" type="ORF">SCHPADRAFT_895395</name>
</gene>
<evidence type="ECO:0000313" key="3">
    <source>
        <dbReference type="Proteomes" id="UP000053477"/>
    </source>
</evidence>
<feature type="compositionally biased region" description="Polar residues" evidence="1">
    <location>
        <begin position="165"/>
        <end position="174"/>
    </location>
</feature>
<dbReference type="EMBL" id="KQ086203">
    <property type="protein sequence ID" value="KLO06483.1"/>
    <property type="molecule type" value="Genomic_DNA"/>
</dbReference>
<keyword evidence="3" id="KW-1185">Reference proteome</keyword>
<evidence type="ECO:0000256" key="1">
    <source>
        <dbReference type="SAM" id="MobiDB-lite"/>
    </source>
</evidence>
<reference evidence="2 3" key="1">
    <citation type="submission" date="2015-04" db="EMBL/GenBank/DDBJ databases">
        <title>Complete genome sequence of Schizopora paradoxa KUC8140, a cosmopolitan wood degrader in East Asia.</title>
        <authorList>
            <consortium name="DOE Joint Genome Institute"/>
            <person name="Min B."/>
            <person name="Park H."/>
            <person name="Jang Y."/>
            <person name="Kim J.-J."/>
            <person name="Kim K.H."/>
            <person name="Pangilinan J."/>
            <person name="Lipzen A."/>
            <person name="Riley R."/>
            <person name="Grigoriev I.V."/>
            <person name="Spatafora J.W."/>
            <person name="Choi I.-G."/>
        </authorList>
    </citation>
    <scope>NUCLEOTIDE SEQUENCE [LARGE SCALE GENOMIC DNA]</scope>
    <source>
        <strain evidence="2 3">KUC8140</strain>
    </source>
</reference>
<accession>A0A0H2RAH7</accession>
<dbReference type="AlphaFoldDB" id="A0A0H2RAH7"/>
<feature type="region of interest" description="Disordered" evidence="1">
    <location>
        <begin position="127"/>
        <end position="202"/>
    </location>
</feature>
<feature type="region of interest" description="Disordered" evidence="1">
    <location>
        <begin position="309"/>
        <end position="341"/>
    </location>
</feature>
<organism evidence="2 3">
    <name type="scientific">Schizopora paradoxa</name>
    <dbReference type="NCBI Taxonomy" id="27342"/>
    <lineage>
        <taxon>Eukaryota</taxon>
        <taxon>Fungi</taxon>
        <taxon>Dikarya</taxon>
        <taxon>Basidiomycota</taxon>
        <taxon>Agaricomycotina</taxon>
        <taxon>Agaricomycetes</taxon>
        <taxon>Hymenochaetales</taxon>
        <taxon>Schizoporaceae</taxon>
        <taxon>Schizopora</taxon>
    </lineage>
</organism>
<proteinExistence type="predicted"/>
<evidence type="ECO:0000313" key="2">
    <source>
        <dbReference type="EMBL" id="KLO06483.1"/>
    </source>
</evidence>
<sequence length="341" mass="37915">MEMVDGQLTATAGTWVADRQRVASKAPLDVFQPYFNAVRVVVSCKPYPPSNAIHSIGLMSYDAIIVLKISQEVVAISGFRSSPLPRQPRRRKFVTFLAYSWRRLNTIEEDRGRRWCSSRRARITLPGLLPRRPNARPEDPIRTPFKLRRRKHNLRSGGGEDASLVRSSLKSTTPGAGPLADGSPERMGASRTSFDRRSRPLVSSLDDNDTIKNCVRDLLGVTLVEKRVHLLKVEEKLTGDGHETDRLIHREAHLCADLNISSVARLARKITNGDGDVMTCSISTSTSRGIFLAADHHLELLRQLSAVNRQSSNARNHRRSSSLNFLTPIPSDLPSDGEALS</sequence>
<protein>
    <submittedName>
        <fullName evidence="2">Uncharacterized protein</fullName>
    </submittedName>
</protein>
<name>A0A0H2RAH7_9AGAM</name>
<feature type="compositionally biased region" description="Basic residues" evidence="1">
    <location>
        <begin position="145"/>
        <end position="154"/>
    </location>
</feature>